<protein>
    <submittedName>
        <fullName evidence="8">RING-14 protein</fullName>
    </submittedName>
</protein>
<reference evidence="8 9" key="1">
    <citation type="journal article" date="2016" name="Nat. Commun.">
        <title>Ectomycorrhizal ecology is imprinted in the genome of the dominant symbiotic fungus Cenococcum geophilum.</title>
        <authorList>
            <consortium name="DOE Joint Genome Institute"/>
            <person name="Peter M."/>
            <person name="Kohler A."/>
            <person name="Ohm R.A."/>
            <person name="Kuo A."/>
            <person name="Krutzmann J."/>
            <person name="Morin E."/>
            <person name="Arend M."/>
            <person name="Barry K.W."/>
            <person name="Binder M."/>
            <person name="Choi C."/>
            <person name="Clum A."/>
            <person name="Copeland A."/>
            <person name="Grisel N."/>
            <person name="Haridas S."/>
            <person name="Kipfer T."/>
            <person name="LaButti K."/>
            <person name="Lindquist E."/>
            <person name="Lipzen A."/>
            <person name="Maire R."/>
            <person name="Meier B."/>
            <person name="Mihaltcheva S."/>
            <person name="Molinier V."/>
            <person name="Murat C."/>
            <person name="Poggeler S."/>
            <person name="Quandt C.A."/>
            <person name="Sperisen C."/>
            <person name="Tritt A."/>
            <person name="Tisserant E."/>
            <person name="Crous P.W."/>
            <person name="Henrissat B."/>
            <person name="Nehls U."/>
            <person name="Egli S."/>
            <person name="Spatafora J.W."/>
            <person name="Grigoriev I.V."/>
            <person name="Martin F.M."/>
        </authorList>
    </citation>
    <scope>NUCLEOTIDE SEQUENCE [LARGE SCALE GENOMIC DNA]</scope>
    <source>
        <strain evidence="8 9">CBS 207.34</strain>
    </source>
</reference>
<dbReference type="PANTHER" id="PTHR45978">
    <property type="entry name" value="SPX DOMAIN-CONTAINING PROTEIN 3"/>
    <property type="match status" value="1"/>
</dbReference>
<accession>A0A8E2JPY4</accession>
<dbReference type="PROSITE" id="PS50089">
    <property type="entry name" value="ZF_RING_2"/>
    <property type="match status" value="1"/>
</dbReference>
<dbReference type="InterPro" id="IPR004331">
    <property type="entry name" value="SPX_dom"/>
</dbReference>
<dbReference type="PANTHER" id="PTHR45978:SF7">
    <property type="entry name" value="SPX DOMAIN-CONTAINING PROTEIN 4"/>
    <property type="match status" value="1"/>
</dbReference>
<dbReference type="AlphaFoldDB" id="A0A8E2JPY4"/>
<dbReference type="PROSITE" id="PS00518">
    <property type="entry name" value="ZF_RING_1"/>
    <property type="match status" value="1"/>
</dbReference>
<evidence type="ECO:0000259" key="7">
    <source>
        <dbReference type="PROSITE" id="PS51382"/>
    </source>
</evidence>
<dbReference type="Gene3D" id="3.30.40.10">
    <property type="entry name" value="Zinc/RING finger domain, C3HC4 (zinc finger)"/>
    <property type="match status" value="1"/>
</dbReference>
<sequence>MKFGHAYQERLLKDGFPPEWVESAISYRKLKKCIRKVENELASLGLDPKTLASVLRHVEKTNAEAADAEDPEDKPFEYVLAKSEDVSTDESSEDVSSLAQRPTFHPKLLFTVDEGTGEPLNARLAPETREKLHQMALLQGISNIRITELSDFENMTARPGTPHSSAGISFSDSSTVSTERRRSSGAVRMIKVPLTSDSEFFTMLSTELSGLAALQAQEEQKLHADITELSKAIAQVTAPNRRANKHDLVKWRKIFQLYVESRIFFATTERDHGTHNATRAEENFRNFSRLLEKHDLTNHFKKKESLDALNKFLEINTELLQTLRFQEINYIAMTKILKKFDKRTALGVKTTFPKAVEIPVFSRDVAKAICFQVSQDILTTVPLLDDYLCPICFNIVWRPVKLRCQHVFCIRCLIVMQRDRKDHCPLCREKVVMEANEEHLDDDLAKYLAKWFPDEVKVKQKENEFLAGVDEYGEAYKAKCAVM</sequence>
<evidence type="ECO:0000313" key="9">
    <source>
        <dbReference type="Proteomes" id="UP000250140"/>
    </source>
</evidence>
<dbReference type="GO" id="GO:0008270">
    <property type="term" value="F:zinc ion binding"/>
    <property type="evidence" value="ECO:0007669"/>
    <property type="project" value="UniProtKB-KW"/>
</dbReference>
<feature type="domain" description="SPX" evidence="7">
    <location>
        <begin position="1"/>
        <end position="354"/>
    </location>
</feature>
<dbReference type="InterPro" id="IPR031142">
    <property type="entry name" value="SPX_prot"/>
</dbReference>
<proteinExistence type="predicted"/>
<evidence type="ECO:0000256" key="5">
    <source>
        <dbReference type="SAM" id="MobiDB-lite"/>
    </source>
</evidence>
<feature type="region of interest" description="Disordered" evidence="5">
    <location>
        <begin position="158"/>
        <end position="177"/>
    </location>
</feature>
<keyword evidence="1" id="KW-0479">Metal-binding</keyword>
<keyword evidence="9" id="KW-1185">Reference proteome</keyword>
<dbReference type="OrthoDB" id="5588846at2759"/>
<keyword evidence="3" id="KW-0862">Zinc</keyword>
<dbReference type="PROSITE" id="PS51382">
    <property type="entry name" value="SPX"/>
    <property type="match status" value="1"/>
</dbReference>
<feature type="domain" description="RING-type" evidence="6">
    <location>
        <begin position="389"/>
        <end position="428"/>
    </location>
</feature>
<evidence type="ECO:0000256" key="2">
    <source>
        <dbReference type="ARBA" id="ARBA00022771"/>
    </source>
</evidence>
<dbReference type="EMBL" id="KV750317">
    <property type="protein sequence ID" value="OCL05330.1"/>
    <property type="molecule type" value="Genomic_DNA"/>
</dbReference>
<dbReference type="Proteomes" id="UP000250140">
    <property type="component" value="Unassembled WGS sequence"/>
</dbReference>
<dbReference type="Pfam" id="PF03105">
    <property type="entry name" value="SPX"/>
    <property type="match status" value="1"/>
</dbReference>
<evidence type="ECO:0000313" key="8">
    <source>
        <dbReference type="EMBL" id="OCL05330.1"/>
    </source>
</evidence>
<dbReference type="SUPFAM" id="SSF57850">
    <property type="entry name" value="RING/U-box"/>
    <property type="match status" value="1"/>
</dbReference>
<evidence type="ECO:0000256" key="3">
    <source>
        <dbReference type="ARBA" id="ARBA00022833"/>
    </source>
</evidence>
<keyword evidence="2 4" id="KW-0863">Zinc-finger</keyword>
<dbReference type="InterPro" id="IPR018957">
    <property type="entry name" value="Znf_C3HC4_RING-type"/>
</dbReference>
<dbReference type="InterPro" id="IPR017907">
    <property type="entry name" value="Znf_RING_CS"/>
</dbReference>
<name>A0A8E2JPY4_9PEZI</name>
<dbReference type="GO" id="GO:0016036">
    <property type="term" value="P:cellular response to phosphate starvation"/>
    <property type="evidence" value="ECO:0007669"/>
    <property type="project" value="InterPro"/>
</dbReference>
<evidence type="ECO:0000256" key="4">
    <source>
        <dbReference type="PROSITE-ProRule" id="PRU00175"/>
    </source>
</evidence>
<dbReference type="InterPro" id="IPR013083">
    <property type="entry name" value="Znf_RING/FYVE/PHD"/>
</dbReference>
<evidence type="ECO:0000256" key="1">
    <source>
        <dbReference type="ARBA" id="ARBA00022723"/>
    </source>
</evidence>
<dbReference type="Pfam" id="PF00097">
    <property type="entry name" value="zf-C3HC4"/>
    <property type="match status" value="1"/>
</dbReference>
<dbReference type="InterPro" id="IPR001841">
    <property type="entry name" value="Znf_RING"/>
</dbReference>
<evidence type="ECO:0000259" key="6">
    <source>
        <dbReference type="PROSITE" id="PS50089"/>
    </source>
</evidence>
<gene>
    <name evidence="8" type="ORF">AOQ84DRAFT_344951</name>
</gene>
<organism evidence="8 9">
    <name type="scientific">Glonium stellatum</name>
    <dbReference type="NCBI Taxonomy" id="574774"/>
    <lineage>
        <taxon>Eukaryota</taxon>
        <taxon>Fungi</taxon>
        <taxon>Dikarya</taxon>
        <taxon>Ascomycota</taxon>
        <taxon>Pezizomycotina</taxon>
        <taxon>Dothideomycetes</taxon>
        <taxon>Pleosporomycetidae</taxon>
        <taxon>Gloniales</taxon>
        <taxon>Gloniaceae</taxon>
        <taxon>Glonium</taxon>
    </lineage>
</organism>
<dbReference type="SMART" id="SM00184">
    <property type="entry name" value="RING"/>
    <property type="match status" value="1"/>
</dbReference>